<dbReference type="EMBL" id="CAKLCB010000146">
    <property type="protein sequence ID" value="CAH0515923.1"/>
    <property type="molecule type" value="Genomic_DNA"/>
</dbReference>
<proteinExistence type="predicted"/>
<evidence type="ECO:0000313" key="1">
    <source>
        <dbReference type="EMBL" id="CAH0515923.1"/>
    </source>
</evidence>
<accession>A0ABN8CS22</accession>
<keyword evidence="2" id="KW-1185">Reference proteome</keyword>
<comment type="caution">
    <text evidence="1">The sequence shown here is derived from an EMBL/GenBank/DDBJ whole genome shotgun (WGS) entry which is preliminary data.</text>
</comment>
<evidence type="ECO:0000313" key="2">
    <source>
        <dbReference type="Proteomes" id="UP001158986"/>
    </source>
</evidence>
<organism evidence="1 2">
    <name type="scientific">Peronospora belbahrii</name>
    <dbReference type="NCBI Taxonomy" id="622444"/>
    <lineage>
        <taxon>Eukaryota</taxon>
        <taxon>Sar</taxon>
        <taxon>Stramenopiles</taxon>
        <taxon>Oomycota</taxon>
        <taxon>Peronosporomycetes</taxon>
        <taxon>Peronosporales</taxon>
        <taxon>Peronosporaceae</taxon>
        <taxon>Peronospora</taxon>
    </lineage>
</organism>
<sequence length="122" mass="13506">MPALVMITKGWKLRSGTVVGVERDPNPRISFIQVSGGSIQSFSDRLLQNIWRQILCRIRTGFLHRLLLFRMRPASGLTEVAHASAVAKVDRNGDEYYEIAAIAVLMNRGSDAPFVSFSGSRG</sequence>
<gene>
    <name evidence="1" type="ORF">PBS001_LOCUS2612</name>
</gene>
<dbReference type="Proteomes" id="UP001158986">
    <property type="component" value="Unassembled WGS sequence"/>
</dbReference>
<name>A0ABN8CS22_9STRA</name>
<reference evidence="1 2" key="1">
    <citation type="submission" date="2021-11" db="EMBL/GenBank/DDBJ databases">
        <authorList>
            <person name="Islam A."/>
            <person name="Islam S."/>
            <person name="Flora M.S."/>
            <person name="Rahman M."/>
            <person name="Ziaur R.M."/>
            <person name="Epstein J.H."/>
            <person name="Hassan M."/>
            <person name="Klassen M."/>
            <person name="Woodard K."/>
            <person name="Webb A."/>
            <person name="Webby R.J."/>
            <person name="El Zowalaty M.E."/>
        </authorList>
    </citation>
    <scope>NUCLEOTIDE SEQUENCE [LARGE SCALE GENOMIC DNA]</scope>
    <source>
        <strain evidence="1">Pbs1</strain>
    </source>
</reference>
<protein>
    <submittedName>
        <fullName evidence="1">Uncharacterized protein</fullName>
    </submittedName>
</protein>